<comment type="similarity">
    <text evidence="1">Belongs to the methyltransferase superfamily. NTM1 family.</text>
</comment>
<keyword evidence="3" id="KW-0808">Transferase</keyword>
<sequence>MYPWHGVARASHQRGNYLPYLEVCLPCQEVPKLSRDSGIAWLLGTFTPPLKIRRARNGRRQLPLSPWDLPCACAIPPGAQAYVLARAAQASEYSETGPIPALAGCAPARTRDPFVASVSCPLKVQLSGRHFAHFMKHFLEEARSRLSPANSAADLPHRVGRFICEPLETFVPEDGRYDLIWIQWVLGHLHDADFVAFFQRCIRGLKPGGFIMVKENNCKEGFVVDKEDSSLTRSDKYLQSLFVQAGLRVCQVKRQQEFPQELFAVRMYALQPIA</sequence>
<gene>
    <name evidence="11" type="ORF">CYMTET_42828</name>
</gene>
<keyword evidence="12" id="KW-1185">Reference proteome</keyword>
<dbReference type="AlphaFoldDB" id="A0AAE0F294"/>
<evidence type="ECO:0000256" key="3">
    <source>
        <dbReference type="ARBA" id="ARBA00022679"/>
    </source>
</evidence>
<dbReference type="GO" id="GO:0071885">
    <property type="term" value="F:N-terminal protein N-methyltransferase activity"/>
    <property type="evidence" value="ECO:0007669"/>
    <property type="project" value="UniProtKB-EC"/>
</dbReference>
<dbReference type="Gene3D" id="3.40.50.150">
    <property type="entry name" value="Vaccinia Virus protein VP39"/>
    <property type="match status" value="1"/>
</dbReference>
<dbReference type="InterPro" id="IPR008576">
    <property type="entry name" value="MeTrfase_NTM1"/>
</dbReference>
<evidence type="ECO:0000256" key="6">
    <source>
        <dbReference type="ARBA" id="ARBA00039449"/>
    </source>
</evidence>
<dbReference type="PANTHER" id="PTHR12753">
    <property type="entry name" value="AD-003 - RELATED"/>
    <property type="match status" value="1"/>
</dbReference>
<comment type="catalytic activity">
    <reaction evidence="9">
        <text>N-terminal L-prolyl-L-prolyl-L-lysyl-[protein] + 2 S-adenosyl-L-methionine = N-terminal N,N-dimethyl-L-prolyl-L-prolyl-L-lysyl-[protein] + 2 S-adenosyl-L-homocysteine + 2 H(+)</text>
        <dbReference type="Rhea" id="RHEA:54736"/>
        <dbReference type="Rhea" id="RHEA-COMP:13787"/>
        <dbReference type="Rhea" id="RHEA-COMP:13974"/>
        <dbReference type="ChEBI" id="CHEBI:15378"/>
        <dbReference type="ChEBI" id="CHEBI:57856"/>
        <dbReference type="ChEBI" id="CHEBI:59789"/>
        <dbReference type="ChEBI" id="CHEBI:138059"/>
        <dbReference type="ChEBI" id="CHEBI:138318"/>
        <dbReference type="EC" id="2.1.1.244"/>
    </reaction>
</comment>
<keyword evidence="2" id="KW-0489">Methyltransferase</keyword>
<evidence type="ECO:0000256" key="2">
    <source>
        <dbReference type="ARBA" id="ARBA00022603"/>
    </source>
</evidence>
<name>A0AAE0F294_9CHLO</name>
<keyword evidence="4" id="KW-0949">S-adenosyl-L-methionine</keyword>
<dbReference type="CDD" id="cd02440">
    <property type="entry name" value="AdoMet_MTases"/>
    <property type="match status" value="1"/>
</dbReference>
<dbReference type="InterPro" id="IPR029063">
    <property type="entry name" value="SAM-dependent_MTases_sf"/>
</dbReference>
<reference evidence="11 12" key="1">
    <citation type="journal article" date="2015" name="Genome Biol. Evol.">
        <title>Comparative Genomics of a Bacterivorous Green Alga Reveals Evolutionary Causalities and Consequences of Phago-Mixotrophic Mode of Nutrition.</title>
        <authorList>
            <person name="Burns J.A."/>
            <person name="Paasch A."/>
            <person name="Narechania A."/>
            <person name="Kim E."/>
        </authorList>
    </citation>
    <scope>NUCLEOTIDE SEQUENCE [LARGE SCALE GENOMIC DNA]</scope>
    <source>
        <strain evidence="11 12">PLY_AMNH</strain>
    </source>
</reference>
<evidence type="ECO:0000256" key="1">
    <source>
        <dbReference type="ARBA" id="ARBA00009059"/>
    </source>
</evidence>
<accession>A0AAE0F294</accession>
<evidence type="ECO:0000256" key="4">
    <source>
        <dbReference type="ARBA" id="ARBA00022691"/>
    </source>
</evidence>
<comment type="caution">
    <text evidence="11">The sequence shown here is derived from an EMBL/GenBank/DDBJ whole genome shotgun (WGS) entry which is preliminary data.</text>
</comment>
<evidence type="ECO:0000256" key="5">
    <source>
        <dbReference type="ARBA" id="ARBA00039112"/>
    </source>
</evidence>
<dbReference type="EC" id="2.1.1.244" evidence="5"/>
<dbReference type="Pfam" id="PF05891">
    <property type="entry name" value="Methyltransf_PK"/>
    <property type="match status" value="1"/>
</dbReference>
<evidence type="ECO:0000256" key="7">
    <source>
        <dbReference type="ARBA" id="ARBA00043129"/>
    </source>
</evidence>
<organism evidence="11 12">
    <name type="scientific">Cymbomonas tetramitiformis</name>
    <dbReference type="NCBI Taxonomy" id="36881"/>
    <lineage>
        <taxon>Eukaryota</taxon>
        <taxon>Viridiplantae</taxon>
        <taxon>Chlorophyta</taxon>
        <taxon>Pyramimonadophyceae</taxon>
        <taxon>Pyramimonadales</taxon>
        <taxon>Pyramimonadaceae</taxon>
        <taxon>Cymbomonas</taxon>
    </lineage>
</organism>
<evidence type="ECO:0000256" key="9">
    <source>
        <dbReference type="ARBA" id="ARBA00047885"/>
    </source>
</evidence>
<evidence type="ECO:0000256" key="8">
    <source>
        <dbReference type="ARBA" id="ARBA00047306"/>
    </source>
</evidence>
<dbReference type="SUPFAM" id="SSF53335">
    <property type="entry name" value="S-adenosyl-L-methionine-dependent methyltransferases"/>
    <property type="match status" value="1"/>
</dbReference>
<dbReference type="EMBL" id="LGRX02028747">
    <property type="protein sequence ID" value="KAK3247690.1"/>
    <property type="molecule type" value="Genomic_DNA"/>
</dbReference>
<evidence type="ECO:0000313" key="12">
    <source>
        <dbReference type="Proteomes" id="UP001190700"/>
    </source>
</evidence>
<protein>
    <recommendedName>
        <fullName evidence="6">Alpha N-terminal protein methyltransferase 1</fullName>
        <ecNumber evidence="5">2.1.1.244</ecNumber>
    </recommendedName>
    <alternativeName>
        <fullName evidence="7">X-Pro-Lys N-terminal protein methyltransferase 1</fullName>
    </alternativeName>
</protein>
<proteinExistence type="inferred from homology"/>
<dbReference type="Proteomes" id="UP001190700">
    <property type="component" value="Unassembled WGS sequence"/>
</dbReference>
<dbReference type="GO" id="GO:0005737">
    <property type="term" value="C:cytoplasm"/>
    <property type="evidence" value="ECO:0007669"/>
    <property type="project" value="TreeGrafter"/>
</dbReference>
<comment type="catalytic activity">
    <reaction evidence="10">
        <text>N-terminal L-alanyl-L-prolyl-L-lysyl-[protein] + 3 S-adenosyl-L-methionine = N-terminal N,N,N-trimethyl-L-alanyl-L-prolyl-L-lysyl-[protein] + 3 S-adenosyl-L-homocysteine + 3 H(+)</text>
        <dbReference type="Rhea" id="RHEA:54712"/>
        <dbReference type="Rhea" id="RHEA-COMP:13785"/>
        <dbReference type="Rhea" id="RHEA-COMP:13971"/>
        <dbReference type="ChEBI" id="CHEBI:15378"/>
        <dbReference type="ChEBI" id="CHEBI:57856"/>
        <dbReference type="ChEBI" id="CHEBI:59789"/>
        <dbReference type="ChEBI" id="CHEBI:138057"/>
        <dbReference type="ChEBI" id="CHEBI:138315"/>
        <dbReference type="EC" id="2.1.1.244"/>
    </reaction>
</comment>
<dbReference type="GO" id="GO:0032259">
    <property type="term" value="P:methylation"/>
    <property type="evidence" value="ECO:0007669"/>
    <property type="project" value="UniProtKB-KW"/>
</dbReference>
<dbReference type="PANTHER" id="PTHR12753:SF0">
    <property type="entry name" value="ALPHA N-TERMINAL PROTEIN METHYLTRANSFERASE 1"/>
    <property type="match status" value="1"/>
</dbReference>
<evidence type="ECO:0000313" key="11">
    <source>
        <dbReference type="EMBL" id="KAK3247690.1"/>
    </source>
</evidence>
<comment type="catalytic activity">
    <reaction evidence="8">
        <text>N-terminal L-seryl-L-prolyl-L-lysyl-[protein] + 3 S-adenosyl-L-methionine = N-terminal N,N,N-trimethyl-L-seryl-L-prolyl-L-lysyl-[protein] + 3 S-adenosyl-L-homocysteine + 3 H(+)</text>
        <dbReference type="Rhea" id="RHEA:54724"/>
        <dbReference type="Rhea" id="RHEA-COMP:13789"/>
        <dbReference type="Rhea" id="RHEA-COMP:13973"/>
        <dbReference type="ChEBI" id="CHEBI:15378"/>
        <dbReference type="ChEBI" id="CHEBI:57856"/>
        <dbReference type="ChEBI" id="CHEBI:59789"/>
        <dbReference type="ChEBI" id="CHEBI:138061"/>
        <dbReference type="ChEBI" id="CHEBI:138317"/>
        <dbReference type="EC" id="2.1.1.244"/>
    </reaction>
</comment>
<evidence type="ECO:0000256" key="10">
    <source>
        <dbReference type="ARBA" id="ARBA00048167"/>
    </source>
</evidence>